<accession>A0A3E1HG24</accession>
<evidence type="ECO:0000313" key="2">
    <source>
        <dbReference type="Proteomes" id="UP000258522"/>
    </source>
</evidence>
<sequence>MLAAATLRASPITGVVPHAPLLAGVRQVAASIVGNNQNAVRALLASYHRIDESQNTGRLCLETTATKPFRASGEDIAANREAVLRRGCSQVH</sequence>
<dbReference type="EMBL" id="QAYL01000015">
    <property type="protein sequence ID" value="RFD25393.1"/>
    <property type="molecule type" value="Genomic_DNA"/>
</dbReference>
<organism evidence="1 2">
    <name type="scientific">Mycobacterium uberis</name>
    <dbReference type="NCBI Taxonomy" id="2162698"/>
    <lineage>
        <taxon>Bacteria</taxon>
        <taxon>Bacillati</taxon>
        <taxon>Actinomycetota</taxon>
        <taxon>Actinomycetes</taxon>
        <taxon>Mycobacteriales</taxon>
        <taxon>Mycobacteriaceae</taxon>
        <taxon>Mycobacterium</taxon>
    </lineage>
</organism>
<keyword evidence="2" id="KW-1185">Reference proteome</keyword>
<gene>
    <name evidence="1" type="ORF">MUBE_09855</name>
</gene>
<evidence type="ECO:0000313" key="1">
    <source>
        <dbReference type="EMBL" id="RFD25393.1"/>
    </source>
</evidence>
<protein>
    <submittedName>
        <fullName evidence="1">Uncharacterized protein</fullName>
    </submittedName>
</protein>
<dbReference type="OrthoDB" id="8452484at2"/>
<dbReference type="AlphaFoldDB" id="A0A3E1HG24"/>
<name>A0A3E1HG24_9MYCO</name>
<comment type="caution">
    <text evidence="1">The sequence shown here is derived from an EMBL/GenBank/DDBJ whole genome shotgun (WGS) entry which is preliminary data.</text>
</comment>
<proteinExistence type="predicted"/>
<dbReference type="Proteomes" id="UP000258522">
    <property type="component" value="Unassembled WGS sequence"/>
</dbReference>
<reference evidence="1 2" key="1">
    <citation type="submission" date="2018-07" db="EMBL/GenBank/DDBJ databases">
        <title>Whole genome sequence of Mycobacterium uberis.</title>
        <authorList>
            <person name="Benjak A."/>
        </authorList>
    </citation>
    <scope>NUCLEOTIDE SEQUENCE [LARGE SCALE GENOMIC DNA]</scope>
    <source>
        <strain evidence="1 2">Jura</strain>
    </source>
</reference>